<organism evidence="3">
    <name type="scientific">Streptomyces sp. R33</name>
    <dbReference type="NCBI Taxonomy" id="3238629"/>
    <lineage>
        <taxon>Bacteria</taxon>
        <taxon>Bacillati</taxon>
        <taxon>Actinomycetota</taxon>
        <taxon>Actinomycetes</taxon>
        <taxon>Kitasatosporales</taxon>
        <taxon>Streptomycetaceae</taxon>
        <taxon>Streptomyces</taxon>
    </lineage>
</organism>
<feature type="chain" id="PRO_5044337770" description="Lipoprotein" evidence="2">
    <location>
        <begin position="25"/>
        <end position="207"/>
    </location>
</feature>
<keyword evidence="2" id="KW-0732">Signal</keyword>
<sequence>MTSRTTTAGAVLFAAGLLALTACGTTVSGSGAAADPSPVPTTGQTPDHAAQAAAAVARHDKLFPEVAELCRGKATAAPTGPATPGELPTDPEARKYAENHAYKNEATLTPAAKCRGDAHAARIRKALGGSDGKGAPKSTEELSGLLTGMGYKPEAGDVYASSTGNLSFVLSIPESGPCVTGHLTPPMSVKAHGVYMEGGCHEPRGGH</sequence>
<evidence type="ECO:0000313" key="3">
    <source>
        <dbReference type="EMBL" id="XDV67341.1"/>
    </source>
</evidence>
<accession>A0AB39YE87</accession>
<proteinExistence type="predicted"/>
<dbReference type="EMBL" id="CP165727">
    <property type="protein sequence ID" value="XDV67341.1"/>
    <property type="molecule type" value="Genomic_DNA"/>
</dbReference>
<name>A0AB39YE87_9ACTN</name>
<protein>
    <recommendedName>
        <fullName evidence="4">Lipoprotein</fullName>
    </recommendedName>
</protein>
<evidence type="ECO:0000256" key="1">
    <source>
        <dbReference type="SAM" id="MobiDB-lite"/>
    </source>
</evidence>
<dbReference type="PROSITE" id="PS51257">
    <property type="entry name" value="PROKAR_LIPOPROTEIN"/>
    <property type="match status" value="1"/>
</dbReference>
<dbReference type="RefSeq" id="WP_053790221.1">
    <property type="nucleotide sequence ID" value="NZ_CP165727.1"/>
</dbReference>
<reference evidence="3" key="1">
    <citation type="submission" date="2024-08" db="EMBL/GenBank/DDBJ databases">
        <authorList>
            <person name="Yu S.T."/>
        </authorList>
    </citation>
    <scope>NUCLEOTIDE SEQUENCE</scope>
    <source>
        <strain evidence="3">R33</strain>
    </source>
</reference>
<gene>
    <name evidence="3" type="ORF">AB5J51_32675</name>
</gene>
<feature type="region of interest" description="Disordered" evidence="1">
    <location>
        <begin position="29"/>
        <end position="48"/>
    </location>
</feature>
<evidence type="ECO:0000256" key="2">
    <source>
        <dbReference type="SAM" id="SignalP"/>
    </source>
</evidence>
<dbReference type="AlphaFoldDB" id="A0AB39YE87"/>
<feature type="signal peptide" evidence="2">
    <location>
        <begin position="1"/>
        <end position="24"/>
    </location>
</feature>
<evidence type="ECO:0008006" key="4">
    <source>
        <dbReference type="Google" id="ProtNLM"/>
    </source>
</evidence>